<evidence type="ECO:0000313" key="2">
    <source>
        <dbReference type="EMBL" id="PCH35696.1"/>
    </source>
</evidence>
<evidence type="ECO:0000256" key="1">
    <source>
        <dbReference type="SAM" id="Phobius"/>
    </source>
</evidence>
<reference evidence="2 3" key="1">
    <citation type="journal article" date="2012" name="Science">
        <title>The Paleozoic origin of enzymatic lignin decomposition reconstructed from 31 fungal genomes.</title>
        <authorList>
            <person name="Floudas D."/>
            <person name="Binder M."/>
            <person name="Riley R."/>
            <person name="Barry K."/>
            <person name="Blanchette R.A."/>
            <person name="Henrissat B."/>
            <person name="Martinez A.T."/>
            <person name="Otillar R."/>
            <person name="Spatafora J.W."/>
            <person name="Yadav J.S."/>
            <person name="Aerts A."/>
            <person name="Benoit I."/>
            <person name="Boyd A."/>
            <person name="Carlson A."/>
            <person name="Copeland A."/>
            <person name="Coutinho P.M."/>
            <person name="de Vries R.P."/>
            <person name="Ferreira P."/>
            <person name="Findley K."/>
            <person name="Foster B."/>
            <person name="Gaskell J."/>
            <person name="Glotzer D."/>
            <person name="Gorecki P."/>
            <person name="Heitman J."/>
            <person name="Hesse C."/>
            <person name="Hori C."/>
            <person name="Igarashi K."/>
            <person name="Jurgens J.A."/>
            <person name="Kallen N."/>
            <person name="Kersten P."/>
            <person name="Kohler A."/>
            <person name="Kuees U."/>
            <person name="Kumar T.K.A."/>
            <person name="Kuo A."/>
            <person name="LaButti K."/>
            <person name="Larrondo L.F."/>
            <person name="Lindquist E."/>
            <person name="Ling A."/>
            <person name="Lombard V."/>
            <person name="Lucas S."/>
            <person name="Lundell T."/>
            <person name="Martin R."/>
            <person name="McLaughlin D.J."/>
            <person name="Morgenstern I."/>
            <person name="Morin E."/>
            <person name="Murat C."/>
            <person name="Nagy L.G."/>
            <person name="Nolan M."/>
            <person name="Ohm R.A."/>
            <person name="Patyshakuliyeva A."/>
            <person name="Rokas A."/>
            <person name="Ruiz-Duenas F.J."/>
            <person name="Sabat G."/>
            <person name="Salamov A."/>
            <person name="Samejima M."/>
            <person name="Schmutz J."/>
            <person name="Slot J.C."/>
            <person name="St John F."/>
            <person name="Stenlid J."/>
            <person name="Sun H."/>
            <person name="Sun S."/>
            <person name="Syed K."/>
            <person name="Tsang A."/>
            <person name="Wiebenga A."/>
            <person name="Young D."/>
            <person name="Pisabarro A."/>
            <person name="Eastwood D.C."/>
            <person name="Martin F."/>
            <person name="Cullen D."/>
            <person name="Grigoriev I.V."/>
            <person name="Hibbett D.S."/>
        </authorList>
    </citation>
    <scope>NUCLEOTIDE SEQUENCE [LARGE SCALE GENOMIC DNA]</scope>
    <source>
        <strain evidence="2 3">MD-104</strain>
    </source>
</reference>
<organism evidence="2 3">
    <name type="scientific">Wolfiporia cocos (strain MD-104)</name>
    <name type="common">Brown rot fungus</name>
    <dbReference type="NCBI Taxonomy" id="742152"/>
    <lineage>
        <taxon>Eukaryota</taxon>
        <taxon>Fungi</taxon>
        <taxon>Dikarya</taxon>
        <taxon>Basidiomycota</taxon>
        <taxon>Agaricomycotina</taxon>
        <taxon>Agaricomycetes</taxon>
        <taxon>Polyporales</taxon>
        <taxon>Phaeolaceae</taxon>
        <taxon>Wolfiporia</taxon>
    </lineage>
</organism>
<sequence>MIILDDISTKTPREPQLAIQEQEVTAPEPPADLPASSCQHATAVIETAGRDGTYLESRPVDVKGRQRTAQRFLEALGAAVLIWVFLAVSARGTIGIARWRSKSQAGLSENELGWPTERDGKIVRCVSGSKSWPQHDSGARASFELPLSADVLYMFSRGTLSKGDVVFIQSQEWTERQQTVHVDVDIQYNTMSQLDATSVCLFERTQGQFGIGFLFPASVDWEPLRVKSFETVLPRFTQRVGDSRGGVIFNSLSLRSAFSPIMAKSLFAHHADVRTTDSAIEGDFYTSGDLRLVTTNGPIKANASLFYNHADKISANKTYVSLSMQSSNGPILSKINLFSEPAVGGDFTVSVQTANDDLNLDFATSPLDARLGLRAKTTNAPAVVSMNSVLEGRYKLITNGKIDTPFYPFAEDPAGQGRVRSLFRAGQKGYVEGVYTRQEPPYRGGQGMAEVETTNAPITFDLL</sequence>
<protein>
    <submittedName>
        <fullName evidence="2">Uncharacterized protein</fullName>
    </submittedName>
</protein>
<gene>
    <name evidence="2" type="ORF">WOLCODRAFT_20113</name>
</gene>
<name>A0A2H3J0I7_WOLCO</name>
<dbReference type="STRING" id="742152.A0A2H3J0I7"/>
<dbReference type="EMBL" id="KB467854">
    <property type="protein sequence ID" value="PCH35696.1"/>
    <property type="molecule type" value="Genomic_DNA"/>
</dbReference>
<dbReference type="OMA" id="THEKSIG"/>
<keyword evidence="1" id="KW-1133">Transmembrane helix</keyword>
<keyword evidence="3" id="KW-1185">Reference proteome</keyword>
<keyword evidence="1" id="KW-0812">Transmembrane</keyword>
<dbReference type="OrthoDB" id="5570013at2759"/>
<proteinExistence type="predicted"/>
<feature type="transmembrane region" description="Helical" evidence="1">
    <location>
        <begin position="72"/>
        <end position="94"/>
    </location>
</feature>
<accession>A0A2H3J0I7</accession>
<keyword evidence="1" id="KW-0472">Membrane</keyword>
<dbReference type="AlphaFoldDB" id="A0A2H3J0I7"/>
<evidence type="ECO:0000313" key="3">
    <source>
        <dbReference type="Proteomes" id="UP000218811"/>
    </source>
</evidence>
<dbReference type="Proteomes" id="UP000218811">
    <property type="component" value="Unassembled WGS sequence"/>
</dbReference>